<protein>
    <recommendedName>
        <fullName evidence="2">Zn(2)-C6 fungal-type domain-containing protein</fullName>
    </recommendedName>
</protein>
<dbReference type="Proteomes" id="UP001456524">
    <property type="component" value="Unassembled WGS sequence"/>
</dbReference>
<evidence type="ECO:0000313" key="4">
    <source>
        <dbReference type="Proteomes" id="UP001456524"/>
    </source>
</evidence>
<proteinExistence type="predicted"/>
<comment type="caution">
    <text evidence="3">The sequence shown here is derived from an EMBL/GenBank/DDBJ whole genome shotgun (WGS) entry which is preliminary data.</text>
</comment>
<evidence type="ECO:0000259" key="2">
    <source>
        <dbReference type="PROSITE" id="PS50048"/>
    </source>
</evidence>
<dbReference type="EMBL" id="JBBWUH010000015">
    <property type="protein sequence ID" value="KAK8152095.1"/>
    <property type="molecule type" value="Genomic_DNA"/>
</dbReference>
<dbReference type="SUPFAM" id="SSF57701">
    <property type="entry name" value="Zn2/Cys6 DNA-binding domain"/>
    <property type="match status" value="1"/>
</dbReference>
<feature type="domain" description="Zn(2)-C6 fungal-type" evidence="2">
    <location>
        <begin position="27"/>
        <end position="62"/>
    </location>
</feature>
<keyword evidence="1" id="KW-0539">Nucleus</keyword>
<dbReference type="Gene3D" id="4.10.240.10">
    <property type="entry name" value="Zn(2)-C6 fungal-type DNA-binding domain"/>
    <property type="match status" value="1"/>
</dbReference>
<dbReference type="InterPro" id="IPR036864">
    <property type="entry name" value="Zn2-C6_fun-type_DNA-bd_sf"/>
</dbReference>
<evidence type="ECO:0000256" key="1">
    <source>
        <dbReference type="ARBA" id="ARBA00023242"/>
    </source>
</evidence>
<organism evidence="3 4">
    <name type="scientific">Phyllosticta citrichinensis</name>
    <dbReference type="NCBI Taxonomy" id="1130410"/>
    <lineage>
        <taxon>Eukaryota</taxon>
        <taxon>Fungi</taxon>
        <taxon>Dikarya</taxon>
        <taxon>Ascomycota</taxon>
        <taxon>Pezizomycotina</taxon>
        <taxon>Dothideomycetes</taxon>
        <taxon>Dothideomycetes incertae sedis</taxon>
        <taxon>Botryosphaeriales</taxon>
        <taxon>Phyllostictaceae</taxon>
        <taxon>Phyllosticta</taxon>
    </lineage>
</organism>
<dbReference type="PROSITE" id="PS00463">
    <property type="entry name" value="ZN2_CY6_FUNGAL_1"/>
    <property type="match status" value="1"/>
</dbReference>
<dbReference type="PROSITE" id="PS50048">
    <property type="entry name" value="ZN2_CY6_FUNGAL_2"/>
    <property type="match status" value="1"/>
</dbReference>
<dbReference type="InterPro" id="IPR001138">
    <property type="entry name" value="Zn2Cys6_DnaBD"/>
</dbReference>
<keyword evidence="4" id="KW-1185">Reference proteome</keyword>
<name>A0ABR1XFD0_9PEZI</name>
<dbReference type="Pfam" id="PF00172">
    <property type="entry name" value="Zn_clus"/>
    <property type="match status" value="1"/>
</dbReference>
<reference evidence="3 4" key="1">
    <citation type="journal article" date="2022" name="G3 (Bethesda)">
        <title>Enemy or ally: a genomic approach to elucidate the lifestyle of Phyllosticta citrichinaensis.</title>
        <authorList>
            <person name="Buijs V.A."/>
            <person name="Groenewald J.Z."/>
            <person name="Haridas S."/>
            <person name="LaButti K.M."/>
            <person name="Lipzen A."/>
            <person name="Martin F.M."/>
            <person name="Barry K."/>
            <person name="Grigoriev I.V."/>
            <person name="Crous P.W."/>
            <person name="Seidl M.F."/>
        </authorList>
    </citation>
    <scope>NUCLEOTIDE SEQUENCE [LARGE SCALE GENOMIC DNA]</scope>
    <source>
        <strain evidence="3 4">CBS 129764</strain>
    </source>
</reference>
<accession>A0ABR1XFD0</accession>
<sequence length="79" mass="8736">MPPHYLEHPGKDVSMSKVSSQGYIHLACTRCRKGKIRCSSDSGNELGCKSCIDAGTQHFCRFIKPGSDLLMPTPRLSRL</sequence>
<evidence type="ECO:0000313" key="3">
    <source>
        <dbReference type="EMBL" id="KAK8152095.1"/>
    </source>
</evidence>
<gene>
    <name evidence="3" type="ORF">IWX90DRAFT_86665</name>
</gene>